<evidence type="ECO:0000256" key="7">
    <source>
        <dbReference type="ARBA" id="ARBA00022865"/>
    </source>
</evidence>
<comment type="caution">
    <text evidence="16">The sequence shown here is derived from an EMBL/GenBank/DDBJ whole genome shotgun (WGS) entry which is preliminary data.</text>
</comment>
<organism evidence="16 17">
    <name type="scientific">Spirodela intermedia</name>
    <name type="common">Intermediate duckweed</name>
    <dbReference type="NCBI Taxonomy" id="51605"/>
    <lineage>
        <taxon>Eukaryota</taxon>
        <taxon>Viridiplantae</taxon>
        <taxon>Streptophyta</taxon>
        <taxon>Embryophyta</taxon>
        <taxon>Tracheophyta</taxon>
        <taxon>Spermatophyta</taxon>
        <taxon>Magnoliopsida</taxon>
        <taxon>Liliopsida</taxon>
        <taxon>Araceae</taxon>
        <taxon>Lemnoideae</taxon>
        <taxon>Spirodela</taxon>
    </lineage>
</organism>
<keyword evidence="4" id="KW-0150">Chloroplast</keyword>
<dbReference type="InterPro" id="IPR004294">
    <property type="entry name" value="Carotenoid_Oase"/>
</dbReference>
<keyword evidence="9" id="KW-0223">Dioxygenase</keyword>
<comment type="subcellular location">
    <subcellularLocation>
        <location evidence="2">Plastid</location>
        <location evidence="2">Chloroplast</location>
    </subcellularLocation>
</comment>
<comment type="catalytic activity">
    <reaction evidence="15">
        <text>a 9-cis-epoxycarotenoid + O2 = a 12'-apo-carotenal + 2-cis,4-trans-xanthoxin</text>
        <dbReference type="Rhea" id="RHEA:23328"/>
        <dbReference type="ChEBI" id="CHEBI:15379"/>
        <dbReference type="ChEBI" id="CHEBI:32304"/>
        <dbReference type="ChEBI" id="CHEBI:51972"/>
        <dbReference type="ChEBI" id="CHEBI:51973"/>
        <dbReference type="EC" id="1.13.11.51"/>
    </reaction>
</comment>
<proteinExistence type="inferred from homology"/>
<dbReference type="Pfam" id="PF03055">
    <property type="entry name" value="RPE65"/>
    <property type="match status" value="2"/>
</dbReference>
<comment type="cofactor">
    <cofactor evidence="1">
        <name>Fe(2+)</name>
        <dbReference type="ChEBI" id="CHEBI:29033"/>
    </cofactor>
</comment>
<evidence type="ECO:0000256" key="2">
    <source>
        <dbReference type="ARBA" id="ARBA00004229"/>
    </source>
</evidence>
<evidence type="ECO:0000313" key="16">
    <source>
        <dbReference type="EMBL" id="CAA6675406.1"/>
    </source>
</evidence>
<evidence type="ECO:0000256" key="12">
    <source>
        <dbReference type="ARBA" id="ARBA00035929"/>
    </source>
</evidence>
<keyword evidence="7" id="KW-0937">Abscisic acid biosynthesis</keyword>
<dbReference type="Proteomes" id="UP001189122">
    <property type="component" value="Unassembled WGS sequence"/>
</dbReference>
<sequence>MSPAGGTITFVDNSISNIKLIINPHRLNTPEQSGCPEFLSLSHSPRRRIASGRRNGPAVAASDAASPSPLDWEGLTAIATTSTATEASGKSLEGLDRRHGGPKWNFFQRWVASALDAAEDAFICKVLDRLRPLPETANPAVQIAGNFAPVVEQPVRHSLPVTGLIPSSLDGVYVRNGANPLLDPIAGHHLFDGDGMIHAVSLRGGAARYACRFTETERLVQERAIGRPVFPRPSASCTATRALHAWRPPDCRPLRLRRAAPVRHDRSPKLDPTSRELFSLSYDVVRKPYLKYFWFSASGRKSPDVQIPIDQPTMVHDFAITENFVVIPDQQMVFKLDRMLRGQSPVVFDGEKASRFGVLPRYAGDASEIMWVDVPECFCFHLWNAWEEPATGEVVVIGSCMNPPDKLFNESAGQSLQSVLTEIRLNPGTGESSRRPIVPPSAHLNLEAGMVNPGRMGRRTRYAYLAIADPWPKVSGLAKVDLSSGKVIKFVYGDHRYGGEPNFVPSHRQSAEEEDDGHVITFMHDERTSESELLIINAADMRLEASVKLPSRVPYGFHGKFINATDLESQA</sequence>
<keyword evidence="10" id="KW-0560">Oxidoreductase</keyword>
<dbReference type="EMBL" id="CACRZD030000303">
    <property type="protein sequence ID" value="CAA6675406.1"/>
    <property type="molecule type" value="Genomic_DNA"/>
</dbReference>
<gene>
    <name evidence="16" type="ORF">SI7747_UN021748</name>
</gene>
<keyword evidence="5" id="KW-0934">Plastid</keyword>
<comment type="catalytic activity">
    <reaction evidence="13">
        <text>9'-cis-neoxanthin + O2 = (3S,5R,6R)-3,5-dihydroxy-6,7-didehydro-5,6-dihydro-12'-apo-beta-caroten-12'-al + 2-cis,4-trans-xanthoxin</text>
        <dbReference type="Rhea" id="RHEA:19677"/>
        <dbReference type="ChEBI" id="CHEBI:15379"/>
        <dbReference type="ChEBI" id="CHEBI:32304"/>
        <dbReference type="ChEBI" id="CHEBI:34596"/>
        <dbReference type="ChEBI" id="CHEBI:35306"/>
        <dbReference type="EC" id="1.13.11.51"/>
    </reaction>
</comment>
<keyword evidence="17" id="KW-1185">Reference proteome</keyword>
<evidence type="ECO:0000313" key="17">
    <source>
        <dbReference type="Proteomes" id="UP001189122"/>
    </source>
</evidence>
<dbReference type="EC" id="1.13.11.51" evidence="14"/>
<dbReference type="PANTHER" id="PTHR10543">
    <property type="entry name" value="BETA-CAROTENE DIOXYGENASE"/>
    <property type="match status" value="1"/>
</dbReference>
<evidence type="ECO:0000256" key="10">
    <source>
        <dbReference type="ARBA" id="ARBA00023002"/>
    </source>
</evidence>
<name>A0ABN7ECG0_SPIIN</name>
<keyword evidence="6" id="KW-0479">Metal-binding</keyword>
<protein>
    <recommendedName>
        <fullName evidence="14">9-cis-epoxycarotenoid dioxygenase</fullName>
        <ecNumber evidence="14">1.13.11.51</ecNumber>
    </recommendedName>
</protein>
<reference evidence="17" key="1">
    <citation type="journal article" date="2020" name="Sci. Rep.">
        <title>Chromosome-scale genome assembly for the duckweed Spirodela intermedia, integrating cytogenetic maps, PacBio and Oxford Nanopore libraries.</title>
        <authorList>
            <person name="Hoang P.T.N."/>
            <person name="Fiebig A."/>
            <person name="Novak P."/>
            <person name="Macas J."/>
            <person name="Cao H.X."/>
            <person name="Stepanenko A."/>
            <person name="Chen G."/>
            <person name="Borisjuk N."/>
            <person name="Scholz U."/>
            <person name="Schubert I."/>
        </authorList>
    </citation>
    <scope>NUCLEOTIDE SEQUENCE [LARGE SCALE GENOMIC DNA]</scope>
</reference>
<keyword evidence="8" id="KW-0809">Transit peptide</keyword>
<evidence type="ECO:0000256" key="9">
    <source>
        <dbReference type="ARBA" id="ARBA00022964"/>
    </source>
</evidence>
<evidence type="ECO:0000256" key="14">
    <source>
        <dbReference type="ARBA" id="ARBA00039007"/>
    </source>
</evidence>
<evidence type="ECO:0000256" key="8">
    <source>
        <dbReference type="ARBA" id="ARBA00022946"/>
    </source>
</evidence>
<evidence type="ECO:0000256" key="11">
    <source>
        <dbReference type="ARBA" id="ARBA00023004"/>
    </source>
</evidence>
<evidence type="ECO:0000256" key="4">
    <source>
        <dbReference type="ARBA" id="ARBA00022528"/>
    </source>
</evidence>
<comment type="similarity">
    <text evidence="3">Belongs to the carotenoid oxygenase family.</text>
</comment>
<evidence type="ECO:0000256" key="1">
    <source>
        <dbReference type="ARBA" id="ARBA00001954"/>
    </source>
</evidence>
<keyword evidence="11" id="KW-0408">Iron</keyword>
<evidence type="ECO:0000256" key="6">
    <source>
        <dbReference type="ARBA" id="ARBA00022723"/>
    </source>
</evidence>
<evidence type="ECO:0000256" key="15">
    <source>
        <dbReference type="ARBA" id="ARBA00048369"/>
    </source>
</evidence>
<evidence type="ECO:0000256" key="5">
    <source>
        <dbReference type="ARBA" id="ARBA00022640"/>
    </source>
</evidence>
<evidence type="ECO:0000256" key="13">
    <source>
        <dbReference type="ARBA" id="ARBA00036784"/>
    </source>
</evidence>
<evidence type="ECO:0000256" key="3">
    <source>
        <dbReference type="ARBA" id="ARBA00006787"/>
    </source>
</evidence>
<comment type="catalytic activity">
    <reaction evidence="12">
        <text>9-cis-violaxanthin + O2 = (3S,5R,6S)-5,6-epoxy-3-hydroxy-5,6-dihydro-12'-apo-beta-caroten-12'-al + 2-cis,4-trans-xanthoxin</text>
        <dbReference type="Rhea" id="RHEA:16541"/>
        <dbReference type="ChEBI" id="CHEBI:15379"/>
        <dbReference type="ChEBI" id="CHEBI:32304"/>
        <dbReference type="ChEBI" id="CHEBI:34597"/>
        <dbReference type="ChEBI" id="CHEBI:35305"/>
        <dbReference type="EC" id="1.13.11.51"/>
    </reaction>
</comment>
<dbReference type="PANTHER" id="PTHR10543:SF26">
    <property type="entry name" value="9-CIS-EPOXYCAROTENOID DIOXYGENASE NCED3, CHLOROPLASTIC"/>
    <property type="match status" value="1"/>
</dbReference>
<accession>A0ABN7ECG0</accession>